<dbReference type="InterPro" id="IPR032255">
    <property type="entry name" value="HBM"/>
</dbReference>
<keyword evidence="6 12" id="KW-1133">Transmembrane helix</keyword>
<reference evidence="17" key="1">
    <citation type="submission" date="2017-06" db="EMBL/GenBank/DDBJ databases">
        <authorList>
            <person name="Varghese N."/>
            <person name="Submissions S."/>
        </authorList>
    </citation>
    <scope>NUCLEOTIDE SEQUENCE [LARGE SCALE GENOMIC DNA]</scope>
    <source>
        <strain evidence="17">DSM 22348</strain>
    </source>
</reference>
<dbReference type="FunFam" id="1.10.287.950:FF:000001">
    <property type="entry name" value="Methyl-accepting chemotaxis sensory transducer"/>
    <property type="match status" value="1"/>
</dbReference>
<evidence type="ECO:0000313" key="16">
    <source>
        <dbReference type="EMBL" id="SNT27569.1"/>
    </source>
</evidence>
<dbReference type="GO" id="GO:0005886">
    <property type="term" value="C:plasma membrane"/>
    <property type="evidence" value="ECO:0007669"/>
    <property type="project" value="UniProtKB-SubCell"/>
</dbReference>
<feature type="coiled-coil region" evidence="11">
    <location>
        <begin position="573"/>
        <end position="600"/>
    </location>
</feature>
<dbReference type="SMART" id="SM00283">
    <property type="entry name" value="MA"/>
    <property type="match status" value="1"/>
</dbReference>
<protein>
    <submittedName>
        <fullName evidence="16">Methyl-accepting chemotaxis protein</fullName>
    </submittedName>
</protein>
<keyword evidence="5 12" id="KW-0812">Transmembrane</keyword>
<keyword evidence="4" id="KW-0145">Chemotaxis</keyword>
<dbReference type="Pfam" id="PF16591">
    <property type="entry name" value="HBM"/>
    <property type="match status" value="1"/>
</dbReference>
<dbReference type="STRING" id="1215104.GCA_000730585_01240"/>
<dbReference type="Gene3D" id="1.10.287.950">
    <property type="entry name" value="Methyl-accepting chemotaxis protein"/>
    <property type="match status" value="1"/>
</dbReference>
<feature type="domain" description="Methyl-accepting transducer" evidence="13">
    <location>
        <begin position="373"/>
        <end position="609"/>
    </location>
</feature>
<dbReference type="CDD" id="cd11386">
    <property type="entry name" value="MCP_signal"/>
    <property type="match status" value="1"/>
</dbReference>
<accession>A0A239LD52</accession>
<dbReference type="SUPFAM" id="SSF58104">
    <property type="entry name" value="Methyl-accepting chemotaxis protein (MCP) signaling domain"/>
    <property type="match status" value="1"/>
</dbReference>
<dbReference type="EMBL" id="FZOL01000034">
    <property type="protein sequence ID" value="SNT27569.1"/>
    <property type="molecule type" value="Genomic_DNA"/>
</dbReference>
<evidence type="ECO:0000259" key="13">
    <source>
        <dbReference type="PROSITE" id="PS50111"/>
    </source>
</evidence>
<comment type="similarity">
    <text evidence="9">Belongs to the methyl-accepting chemotaxis (MCP) protein family.</text>
</comment>
<feature type="transmembrane region" description="Helical" evidence="12">
    <location>
        <begin position="294"/>
        <end position="314"/>
    </location>
</feature>
<gene>
    <name evidence="16" type="ORF">SAMN05444352_13413</name>
</gene>
<dbReference type="SMART" id="SM01358">
    <property type="entry name" value="HBM"/>
    <property type="match status" value="1"/>
</dbReference>
<evidence type="ECO:0000256" key="10">
    <source>
        <dbReference type="PROSITE-ProRule" id="PRU00284"/>
    </source>
</evidence>
<dbReference type="PROSITE" id="PS50111">
    <property type="entry name" value="CHEMOTAXIS_TRANSDUC_2"/>
    <property type="match status" value="1"/>
</dbReference>
<dbReference type="AlphaFoldDB" id="A0A239LD52"/>
<evidence type="ECO:0000256" key="9">
    <source>
        <dbReference type="ARBA" id="ARBA00029447"/>
    </source>
</evidence>
<dbReference type="InterPro" id="IPR004089">
    <property type="entry name" value="MCPsignal_dom"/>
</dbReference>
<evidence type="ECO:0000256" key="7">
    <source>
        <dbReference type="ARBA" id="ARBA00023136"/>
    </source>
</evidence>
<dbReference type="Proteomes" id="UP000198407">
    <property type="component" value="Unassembled WGS sequence"/>
</dbReference>
<name>A0A239LD52_9PSED</name>
<evidence type="ECO:0000256" key="2">
    <source>
        <dbReference type="ARBA" id="ARBA00022475"/>
    </source>
</evidence>
<dbReference type="PROSITE" id="PS50885">
    <property type="entry name" value="HAMP"/>
    <property type="match status" value="1"/>
</dbReference>
<keyword evidence="2" id="KW-1003">Cell membrane</keyword>
<dbReference type="CDD" id="cd06225">
    <property type="entry name" value="HAMP"/>
    <property type="match status" value="1"/>
</dbReference>
<dbReference type="Pfam" id="PF00672">
    <property type="entry name" value="HAMP"/>
    <property type="match status" value="1"/>
</dbReference>
<dbReference type="InterPro" id="IPR003660">
    <property type="entry name" value="HAMP_dom"/>
</dbReference>
<dbReference type="PANTHER" id="PTHR32089:SF120">
    <property type="entry name" value="METHYL-ACCEPTING CHEMOTAXIS PROTEIN TLPQ"/>
    <property type="match status" value="1"/>
</dbReference>
<keyword evidence="17" id="KW-1185">Reference proteome</keyword>
<dbReference type="PANTHER" id="PTHR32089">
    <property type="entry name" value="METHYL-ACCEPTING CHEMOTAXIS PROTEIN MCPB"/>
    <property type="match status" value="1"/>
</dbReference>
<feature type="domain" description="HAMP" evidence="14">
    <location>
        <begin position="316"/>
        <end position="368"/>
    </location>
</feature>
<evidence type="ECO:0000256" key="4">
    <source>
        <dbReference type="ARBA" id="ARBA00022500"/>
    </source>
</evidence>
<dbReference type="Gene3D" id="6.10.340.10">
    <property type="match status" value="1"/>
</dbReference>
<dbReference type="SMART" id="SM00304">
    <property type="entry name" value="HAMP"/>
    <property type="match status" value="1"/>
</dbReference>
<dbReference type="Pfam" id="PF00015">
    <property type="entry name" value="MCPsignal"/>
    <property type="match status" value="1"/>
</dbReference>
<feature type="domain" description="HBM" evidence="15">
    <location>
        <begin position="37"/>
        <end position="289"/>
    </location>
</feature>
<dbReference type="PROSITE" id="PS51753">
    <property type="entry name" value="HBM"/>
    <property type="match status" value="1"/>
</dbReference>
<proteinExistence type="inferred from homology"/>
<keyword evidence="11" id="KW-0175">Coiled coil</keyword>
<keyword evidence="3" id="KW-0488">Methylation</keyword>
<evidence type="ECO:0000256" key="12">
    <source>
        <dbReference type="SAM" id="Phobius"/>
    </source>
</evidence>
<evidence type="ECO:0000313" key="17">
    <source>
        <dbReference type="Proteomes" id="UP000198407"/>
    </source>
</evidence>
<evidence type="ECO:0000256" key="3">
    <source>
        <dbReference type="ARBA" id="ARBA00022481"/>
    </source>
</evidence>
<keyword evidence="8 10" id="KW-0807">Transducer</keyword>
<dbReference type="GO" id="GO:0006935">
    <property type="term" value="P:chemotaxis"/>
    <property type="evidence" value="ECO:0007669"/>
    <property type="project" value="UniProtKB-KW"/>
</dbReference>
<evidence type="ECO:0000259" key="14">
    <source>
        <dbReference type="PROSITE" id="PS50885"/>
    </source>
</evidence>
<evidence type="ECO:0000256" key="5">
    <source>
        <dbReference type="ARBA" id="ARBA00022692"/>
    </source>
</evidence>
<keyword evidence="7 12" id="KW-0472">Membrane</keyword>
<evidence type="ECO:0000259" key="15">
    <source>
        <dbReference type="PROSITE" id="PS51753"/>
    </source>
</evidence>
<dbReference type="GO" id="GO:0007165">
    <property type="term" value="P:signal transduction"/>
    <property type="evidence" value="ECO:0007669"/>
    <property type="project" value="UniProtKB-KW"/>
</dbReference>
<organism evidence="16 17">
    <name type="scientific">Pseudomonas japonica</name>
    <dbReference type="NCBI Taxonomy" id="256466"/>
    <lineage>
        <taxon>Bacteria</taxon>
        <taxon>Pseudomonadati</taxon>
        <taxon>Pseudomonadota</taxon>
        <taxon>Gammaproteobacteria</taxon>
        <taxon>Pseudomonadales</taxon>
        <taxon>Pseudomonadaceae</taxon>
        <taxon>Pseudomonas</taxon>
    </lineage>
</organism>
<dbReference type="OrthoDB" id="6434013at2"/>
<sequence>MRDLSVRKKMFAGFGLALSITFCVVWASLSALDSTLLRFDDLLEVNTIKVGLKEAQLHEKELIMTGDLQYLDKALRLVDEVQSRAAECEGRLQLPENKALMRKVQSEVGDYREKLLGLGKAISANKTAQGIMDESSRKAFEQFDQLDEVLSGAAARRVEMAGDPTAMRLLEDSSQANEMAMELHEARRSSTNYITRRLPEDAEQVEEFFAMLEFKGSQLSAGLDDDQARSSVESALGELGGYRHQFAALRQSLNDLEKTRHEMVERAQQVAASSEASALLELKSLRSEADKARMLIIGAAILALLVGLVGAILVTQSIVAPLQRLVGIARKVAAGNLTEDIHGERHDELGLLMQAVQEMTLSLRQLIGRVSGGVVQIASAAHGLSGVTNKTSEGAKFQRLEIEQAVTAMSEMVISVQDVARNAQSAAASARDADAQTREGGVTVQQAILHTEKLALAVEQSAECIGQLKNESASIGTVLDVIREVAEQTNLLALNAAIEAARAGEGGRGFAVVAEEVRTLARRTQQSTEQIQTLIHNLQQGAQNAVEKMAQSSLMASETVQAARQAGVSLMAIDRSVSHIQELNRQIAATTEQQSAVAEQVNQSVSSIRDVAEQSAAASEEISAASADLAHLGGEMTSLVKLFEFVEDERGSAGTGDRSASRLPYAR</sequence>
<evidence type="ECO:0000256" key="6">
    <source>
        <dbReference type="ARBA" id="ARBA00022989"/>
    </source>
</evidence>
<evidence type="ECO:0000256" key="11">
    <source>
        <dbReference type="SAM" id="Coils"/>
    </source>
</evidence>
<evidence type="ECO:0000256" key="1">
    <source>
        <dbReference type="ARBA" id="ARBA00004651"/>
    </source>
</evidence>
<comment type="subcellular location">
    <subcellularLocation>
        <location evidence="1">Cell membrane</location>
        <topology evidence="1">Multi-pass membrane protein</topology>
    </subcellularLocation>
</comment>
<evidence type="ECO:0000256" key="8">
    <source>
        <dbReference type="ARBA" id="ARBA00023224"/>
    </source>
</evidence>